<evidence type="ECO:0000313" key="3">
    <source>
        <dbReference type="EMBL" id="CAB3404426.1"/>
    </source>
</evidence>
<keyword evidence="1" id="KW-0812">Transmembrane</keyword>
<sequence>MLSSLRCTLLILLVFIASIASGFVLQDLPLERFERSSKNEAGMLERNIRTLMFRPVPNFVSRFSGTELFDQTHFVTMSYTLLIFLAFLAQFVDSGSVGLCRTECIEKNTAKIVRVHLKDEMVKVGVCTNSTKPGVVSIVTPYICNMNLGLWTFDETDEEGIANFEVFCPTPVQYPVYLQLTCPYSVPQNFQQLDDNPFTLNFGEFSGDEPLSFGF</sequence>
<accession>A0A8S1EY44</accession>
<feature type="signal peptide" evidence="2">
    <location>
        <begin position="1"/>
        <end position="22"/>
    </location>
</feature>
<keyword evidence="4" id="KW-1185">Reference proteome</keyword>
<dbReference type="Proteomes" id="UP000494206">
    <property type="component" value="Unassembled WGS sequence"/>
</dbReference>
<keyword evidence="1" id="KW-0472">Membrane</keyword>
<keyword evidence="1" id="KW-1133">Transmembrane helix</keyword>
<evidence type="ECO:0000256" key="2">
    <source>
        <dbReference type="SAM" id="SignalP"/>
    </source>
</evidence>
<keyword evidence="2" id="KW-0732">Signal</keyword>
<feature type="transmembrane region" description="Helical" evidence="1">
    <location>
        <begin position="74"/>
        <end position="92"/>
    </location>
</feature>
<dbReference type="AlphaFoldDB" id="A0A8S1EY44"/>
<reference evidence="3 4" key="1">
    <citation type="submission" date="2020-04" db="EMBL/GenBank/DDBJ databases">
        <authorList>
            <person name="Laetsch R D."/>
            <person name="Stevens L."/>
            <person name="Kumar S."/>
            <person name="Blaxter L. M."/>
        </authorList>
    </citation>
    <scope>NUCLEOTIDE SEQUENCE [LARGE SCALE GENOMIC DNA]</scope>
</reference>
<dbReference type="EMBL" id="CADEPM010000004">
    <property type="protein sequence ID" value="CAB3404426.1"/>
    <property type="molecule type" value="Genomic_DNA"/>
</dbReference>
<gene>
    <name evidence="3" type="ORF">CBOVIS_LOCUS6764</name>
</gene>
<feature type="chain" id="PRO_5035902786" evidence="2">
    <location>
        <begin position="23"/>
        <end position="215"/>
    </location>
</feature>
<organism evidence="3 4">
    <name type="scientific">Caenorhabditis bovis</name>
    <dbReference type="NCBI Taxonomy" id="2654633"/>
    <lineage>
        <taxon>Eukaryota</taxon>
        <taxon>Metazoa</taxon>
        <taxon>Ecdysozoa</taxon>
        <taxon>Nematoda</taxon>
        <taxon>Chromadorea</taxon>
        <taxon>Rhabditida</taxon>
        <taxon>Rhabditina</taxon>
        <taxon>Rhabditomorpha</taxon>
        <taxon>Rhabditoidea</taxon>
        <taxon>Rhabditidae</taxon>
        <taxon>Peloderinae</taxon>
        <taxon>Caenorhabditis</taxon>
    </lineage>
</organism>
<proteinExistence type="predicted"/>
<evidence type="ECO:0000256" key="1">
    <source>
        <dbReference type="SAM" id="Phobius"/>
    </source>
</evidence>
<comment type="caution">
    <text evidence="3">The sequence shown here is derived from an EMBL/GenBank/DDBJ whole genome shotgun (WGS) entry which is preliminary data.</text>
</comment>
<protein>
    <submittedName>
        <fullName evidence="3">Uncharacterized protein</fullName>
    </submittedName>
</protein>
<evidence type="ECO:0000313" key="4">
    <source>
        <dbReference type="Proteomes" id="UP000494206"/>
    </source>
</evidence>
<dbReference type="OrthoDB" id="5787624at2759"/>
<name>A0A8S1EY44_9PELO</name>